<evidence type="ECO:0000313" key="6">
    <source>
        <dbReference type="Proteomes" id="UP000054248"/>
    </source>
</evidence>
<keyword evidence="1" id="KW-0677">Repeat</keyword>
<evidence type="ECO:0008006" key="7">
    <source>
        <dbReference type="Google" id="ProtNLM"/>
    </source>
</evidence>
<dbReference type="InterPro" id="IPR051023">
    <property type="entry name" value="PP2A_Regulatory_Subunit_A"/>
</dbReference>
<feature type="compositionally biased region" description="Pro residues" evidence="3">
    <location>
        <begin position="62"/>
        <end position="76"/>
    </location>
</feature>
<dbReference type="PROSITE" id="PS50077">
    <property type="entry name" value="HEAT_REPEAT"/>
    <property type="match status" value="2"/>
</dbReference>
<dbReference type="SUPFAM" id="SSF48371">
    <property type="entry name" value="ARM repeat"/>
    <property type="match status" value="1"/>
</dbReference>
<feature type="compositionally biased region" description="Polar residues" evidence="3">
    <location>
        <begin position="1068"/>
        <end position="1093"/>
    </location>
</feature>
<dbReference type="OrthoDB" id="340346at2759"/>
<evidence type="ECO:0000256" key="1">
    <source>
        <dbReference type="ARBA" id="ARBA00022737"/>
    </source>
</evidence>
<feature type="compositionally biased region" description="Polar residues" evidence="3">
    <location>
        <begin position="1006"/>
        <end position="1022"/>
    </location>
</feature>
<dbReference type="InterPro" id="IPR016024">
    <property type="entry name" value="ARM-type_fold"/>
</dbReference>
<dbReference type="Proteomes" id="UP000054248">
    <property type="component" value="Unassembled WGS sequence"/>
</dbReference>
<feature type="compositionally biased region" description="Polar residues" evidence="3">
    <location>
        <begin position="1230"/>
        <end position="1241"/>
    </location>
</feature>
<feature type="repeat" description="HEAT" evidence="2">
    <location>
        <begin position="1489"/>
        <end position="1527"/>
    </location>
</feature>
<dbReference type="GO" id="GO:0019888">
    <property type="term" value="F:protein phosphatase regulator activity"/>
    <property type="evidence" value="ECO:0007669"/>
    <property type="project" value="TreeGrafter"/>
</dbReference>
<feature type="compositionally biased region" description="Pro residues" evidence="3">
    <location>
        <begin position="110"/>
        <end position="139"/>
    </location>
</feature>
<evidence type="ECO:0000256" key="2">
    <source>
        <dbReference type="PROSITE-ProRule" id="PRU00103"/>
    </source>
</evidence>
<feature type="compositionally biased region" description="Polar residues" evidence="3">
    <location>
        <begin position="428"/>
        <end position="440"/>
    </location>
</feature>
<dbReference type="InterPro" id="IPR011989">
    <property type="entry name" value="ARM-like"/>
</dbReference>
<feature type="region of interest" description="Disordered" evidence="3">
    <location>
        <begin position="728"/>
        <end position="768"/>
    </location>
</feature>
<feature type="compositionally biased region" description="Polar residues" evidence="3">
    <location>
        <begin position="934"/>
        <end position="955"/>
    </location>
</feature>
<dbReference type="GO" id="GO:0005737">
    <property type="term" value="C:cytoplasm"/>
    <property type="evidence" value="ECO:0007669"/>
    <property type="project" value="TreeGrafter"/>
</dbReference>
<feature type="region of interest" description="Disordered" evidence="3">
    <location>
        <begin position="19"/>
        <end position="149"/>
    </location>
</feature>
<protein>
    <recommendedName>
        <fullName evidence="7">ARM repeat-containing protein</fullName>
    </recommendedName>
</protein>
<feature type="region of interest" description="Disordered" evidence="3">
    <location>
        <begin position="1985"/>
        <end position="2010"/>
    </location>
</feature>
<feature type="compositionally biased region" description="Polar residues" evidence="3">
    <location>
        <begin position="471"/>
        <end position="482"/>
    </location>
</feature>
<organism evidence="5 6">
    <name type="scientific">Tulasnella calospora MUT 4182</name>
    <dbReference type="NCBI Taxonomy" id="1051891"/>
    <lineage>
        <taxon>Eukaryota</taxon>
        <taxon>Fungi</taxon>
        <taxon>Dikarya</taxon>
        <taxon>Basidiomycota</taxon>
        <taxon>Agaricomycotina</taxon>
        <taxon>Agaricomycetes</taxon>
        <taxon>Cantharellales</taxon>
        <taxon>Tulasnellaceae</taxon>
        <taxon>Tulasnella</taxon>
    </lineage>
</organism>
<dbReference type="PANTHER" id="PTHR10648:SF1">
    <property type="entry name" value="SERINE_THREONINE-PROTEIN PHOSPHATASE 4 REGULATORY SUBUNIT 1"/>
    <property type="match status" value="1"/>
</dbReference>
<sequence length="2010" mass="213001">MFALLLTVLLFLLPVHSGQTQSASLHDTRMSPVTRSRTTRKDQDDEDDQRQGPSCPGAFPLNRPPTPIPNIPPPPASVTIKTRKNTSASSQPEPASSPVSPPDEQQPQPQFIPSPSPPPQSPFHVDLPPPPIFHAPSPPSSSSGPQAVTAGMQHHMDTPALELWDPMDNSGVGAEGGYQYELIGNGQGGTLEFDMNGAIIADDMYFDDEGLGALEKIYLFARSTSNFHRQVSFSSPPVIYRDLVPADTTLVLKCGALRHFGSSFSSATPLVVFIFMDDSLFISRSLPNFLPDLTPHEAVEYVLPLLNSLGTDPEESVREAFVSELVPTVWWFYTNCQLVDLTNPPSNAAPQADPPESGPSALVEPEAELEQFPAPSTSSPPPSTSRSSNIAVPTDRGFEDAGAASSSQHTLDHGLLHSSPGDGGDGNRSAQQHTRTSTSEGYVLEGEVQQQSQAASLIMPESPTAFAAPPLSTSMQPTSTDTPADDARPQHAPTDEPPPLLPVQVFTPLFAALLLSPNNTLSDGSRAAVVELLRRLKDGFGLPQPPTGPGPGGTHDPLLPGEREDGGVGFPFGRWQRDLLERELIMGLAIGMARMDEEGRNFVVLSTDANSGEDLGLHDLSVGEEPIPQVMDDGSPDAEAEAGQQEQNSGGIPGEGAGTGLGLVSPVVPETAAVTQDEGERVATPPSLFDHEEAPRVQLPESATVEPQSAMDVNRADEARSLAVIASPTVTSPSSPAPSSAIATPHASTTSPRGRTLHLSPTGGGSNSPLPLIAPISATAHLTHLLSANSRSGSPVRQFQSPVGSAPHTPPSPTMRPVRLPSTESTRSIRIPGTPMEVIDHEDVLGLDTDAALTPTVQDEMPAPVATVAGGFLGIPLVQEPVLTPSPEHFFPAFPAPSPKPETTEPGENPPAPFGNMQGWSGESIFRRPVLSPVQPSSDHQTPTAPRLSAPQQPTLPRREPSRTMSSSSEKSESTPTEGSSGETVTPSETPAASPSRSRSMEARSVDTSLAQLEGLTSNPQSDAIPPALDFQSVPIEPPTQRSSTVSPTSTDASPSASSTGGPHTAISMETVSSKASTASTGTLDTRSSSSESVPVHTPEGPTEDGDAGQIALLERIDRLEPGRSGDELVIEDAGDENPFFVAASAGSEESTKSTDSDTISALSDRAPSDSTPVQMGARGTGSRLEAQEPVAVAGNEISQTSRNEEGREGGVTFSPRDNEASTGLEHLQSESTSAADTSVEGSMAPTSPLPSDLSTAESVASESEARPTRPPMGRNRSGSFSAGSSTTSAASELLQPRSRSVGRPDFVPLPARGSLDSPYPSPPVQDAYAVPPIDFGTLFAAQLASNTASTGTFSPPPEPAGPVDVTNSPVVRLPPAQANAPSPELPEDLGNGNGASDANWFQHDSAGMVEEPGEYDGTHDAAVGRVASMSLVAAITAAGILSDENKSLFTQEVVKVGQDLVYWVRREAAFALGALAKTVSLELLTSSLLPLYESMTRDEIANVRQSALFALPGILDRLPSDQRRDLAIKQCAALSHDADRLVRSALLEIMGEMIYCFRDDDDGPPNQLIELFVGNNEHADDSWAPVQEEHQWGLRAPLVFGRAEHQSGASSPPLRSMFEGYNDPNSIHYRGLFGLQTEAEPLPTARDPERVLICAFNFPAVVAAMGPQRWPELHPYYRDLVRDSATKVRKTLGASIGEIARIIGPDYAHRDLVSIWWDLMHDDNAEARAKVVGCVAAFVKALGPNDRRNIGRQLEGLWETALTGWRDREALATQFGELSALLAPVGRGGSIKTLLISALTDRTAAVRDAAVASCPKVMDGLVDDPEVRSAAIQDINNLALDTSFRRRSTYIAVAQTLLTGDRREVFEEPEKQRLLATLADDNIVDVRIGLSRFISLVCARYFPDRQTRPAWLGSILRRLGRDSSTEVKSFVAPLARHPSSVLVPAASRATSPTPSPFATFSRPPISTPLLSESLEDILRVDVTDSDSPETPVTAGPSMVDPPVISGNAM</sequence>
<feature type="region of interest" description="Disordered" evidence="3">
    <location>
        <begin position="1142"/>
        <end position="1323"/>
    </location>
</feature>
<feature type="signal peptide" evidence="4">
    <location>
        <begin position="1"/>
        <end position="17"/>
    </location>
</feature>
<dbReference type="STRING" id="1051891.A0A0C3Q6U2"/>
<evidence type="ECO:0000313" key="5">
    <source>
        <dbReference type="EMBL" id="KIO25160.1"/>
    </source>
</evidence>
<feature type="compositionally biased region" description="Low complexity" evidence="3">
    <location>
        <begin position="1278"/>
        <end position="1292"/>
    </location>
</feature>
<feature type="chain" id="PRO_5002168386" description="ARM repeat-containing protein" evidence="4">
    <location>
        <begin position="18"/>
        <end position="2010"/>
    </location>
</feature>
<gene>
    <name evidence="5" type="ORF">M407DRAFT_8549</name>
</gene>
<feature type="compositionally biased region" description="Gly residues" evidence="3">
    <location>
        <begin position="651"/>
        <end position="661"/>
    </location>
</feature>
<feature type="compositionally biased region" description="Polar residues" evidence="3">
    <location>
        <begin position="790"/>
        <end position="803"/>
    </location>
</feature>
<name>A0A0C3Q6U2_9AGAM</name>
<feature type="region of interest" description="Disordered" evidence="3">
    <location>
        <begin position="464"/>
        <end position="501"/>
    </location>
</feature>
<dbReference type="InterPro" id="IPR021133">
    <property type="entry name" value="HEAT_type_2"/>
</dbReference>
<feature type="compositionally biased region" description="Basic and acidic residues" evidence="3">
    <location>
        <begin position="1115"/>
        <end position="1126"/>
    </location>
</feature>
<feature type="region of interest" description="Disordered" evidence="3">
    <location>
        <begin position="367"/>
        <end position="443"/>
    </location>
</feature>
<dbReference type="Gene3D" id="1.25.10.10">
    <property type="entry name" value="Leucine-rich Repeat Variant"/>
    <property type="match status" value="1"/>
</dbReference>
<dbReference type="EMBL" id="KN823047">
    <property type="protein sequence ID" value="KIO25160.1"/>
    <property type="molecule type" value="Genomic_DNA"/>
</dbReference>
<feature type="repeat" description="HEAT" evidence="2">
    <location>
        <begin position="1674"/>
        <end position="1712"/>
    </location>
</feature>
<evidence type="ECO:0000256" key="3">
    <source>
        <dbReference type="SAM" id="MobiDB-lite"/>
    </source>
</evidence>
<keyword evidence="6" id="KW-1185">Reference proteome</keyword>
<proteinExistence type="predicted"/>
<feature type="compositionally biased region" description="Polar residues" evidence="3">
    <location>
        <begin position="19"/>
        <end position="36"/>
    </location>
</feature>
<keyword evidence="4" id="KW-0732">Signal</keyword>
<reference evidence="5 6" key="1">
    <citation type="submission" date="2014-04" db="EMBL/GenBank/DDBJ databases">
        <authorList>
            <consortium name="DOE Joint Genome Institute"/>
            <person name="Kuo A."/>
            <person name="Girlanda M."/>
            <person name="Perotto S."/>
            <person name="Kohler A."/>
            <person name="Nagy L.G."/>
            <person name="Floudas D."/>
            <person name="Copeland A."/>
            <person name="Barry K.W."/>
            <person name="Cichocki N."/>
            <person name="Veneault-Fourrey C."/>
            <person name="LaButti K."/>
            <person name="Lindquist E.A."/>
            <person name="Lipzen A."/>
            <person name="Lundell T."/>
            <person name="Morin E."/>
            <person name="Murat C."/>
            <person name="Sun H."/>
            <person name="Tunlid A."/>
            <person name="Henrissat B."/>
            <person name="Grigoriev I.V."/>
            <person name="Hibbett D.S."/>
            <person name="Martin F."/>
            <person name="Nordberg H.P."/>
            <person name="Cantor M.N."/>
            <person name="Hua S.X."/>
        </authorList>
    </citation>
    <scope>NUCLEOTIDE SEQUENCE [LARGE SCALE GENOMIC DNA]</scope>
    <source>
        <strain evidence="5 6">MUT 4182</strain>
    </source>
</reference>
<feature type="compositionally biased region" description="Low complexity" evidence="3">
    <location>
        <begin position="87"/>
        <end position="98"/>
    </location>
</feature>
<feature type="compositionally biased region" description="Low complexity" evidence="3">
    <location>
        <begin position="728"/>
        <end position="752"/>
    </location>
</feature>
<evidence type="ECO:0000256" key="4">
    <source>
        <dbReference type="SAM" id="SignalP"/>
    </source>
</evidence>
<feature type="compositionally biased region" description="Low complexity" evidence="3">
    <location>
        <begin position="963"/>
        <end position="986"/>
    </location>
</feature>
<feature type="region of interest" description="Disordered" evidence="3">
    <location>
        <begin position="886"/>
        <end position="1126"/>
    </location>
</feature>
<dbReference type="HOGENOM" id="CLU_233742_0_0_1"/>
<reference evidence="6" key="2">
    <citation type="submission" date="2015-01" db="EMBL/GenBank/DDBJ databases">
        <title>Evolutionary Origins and Diversification of the Mycorrhizal Mutualists.</title>
        <authorList>
            <consortium name="DOE Joint Genome Institute"/>
            <consortium name="Mycorrhizal Genomics Consortium"/>
            <person name="Kohler A."/>
            <person name="Kuo A."/>
            <person name="Nagy L.G."/>
            <person name="Floudas D."/>
            <person name="Copeland A."/>
            <person name="Barry K.W."/>
            <person name="Cichocki N."/>
            <person name="Veneault-Fourrey C."/>
            <person name="LaButti K."/>
            <person name="Lindquist E.A."/>
            <person name="Lipzen A."/>
            <person name="Lundell T."/>
            <person name="Morin E."/>
            <person name="Murat C."/>
            <person name="Riley R."/>
            <person name="Ohm R."/>
            <person name="Sun H."/>
            <person name="Tunlid A."/>
            <person name="Henrissat B."/>
            <person name="Grigoriev I.V."/>
            <person name="Hibbett D.S."/>
            <person name="Martin F."/>
        </authorList>
    </citation>
    <scope>NUCLEOTIDE SEQUENCE [LARGE SCALE GENOMIC DNA]</scope>
    <source>
        <strain evidence="6">MUT 4182</strain>
    </source>
</reference>
<dbReference type="PANTHER" id="PTHR10648">
    <property type="entry name" value="SERINE/THREONINE-PROTEIN PHOSPHATASE PP2A 65 KDA REGULATORY SUBUNIT"/>
    <property type="match status" value="1"/>
</dbReference>
<accession>A0A0C3Q6U2</accession>
<feature type="compositionally biased region" description="Low complexity" evidence="3">
    <location>
        <begin position="1043"/>
        <end position="1060"/>
    </location>
</feature>
<feature type="compositionally biased region" description="Polar residues" evidence="3">
    <location>
        <begin position="987"/>
        <end position="998"/>
    </location>
</feature>
<feature type="region of interest" description="Disordered" evidence="3">
    <location>
        <begin position="625"/>
        <end position="709"/>
    </location>
</feature>
<feature type="region of interest" description="Disordered" evidence="3">
    <location>
        <begin position="790"/>
        <end position="829"/>
    </location>
</feature>